<dbReference type="SMART" id="SM01110">
    <property type="entry name" value="Cutinase"/>
    <property type="match status" value="1"/>
</dbReference>
<evidence type="ECO:0000256" key="5">
    <source>
        <dbReference type="SAM" id="MobiDB-lite"/>
    </source>
</evidence>
<gene>
    <name evidence="6" type="ORF">Csp1_25000</name>
</gene>
<proteinExistence type="inferred from homology"/>
<evidence type="ECO:0000256" key="1">
    <source>
        <dbReference type="ARBA" id="ARBA00007534"/>
    </source>
</evidence>
<dbReference type="GO" id="GO:0052689">
    <property type="term" value="F:carboxylic ester hydrolase activity"/>
    <property type="evidence" value="ECO:0007669"/>
    <property type="project" value="UniProtKB-KW"/>
</dbReference>
<keyword evidence="4" id="KW-1015">Disulfide bond</keyword>
<dbReference type="EMBL" id="CP024988">
    <property type="protein sequence ID" value="AWT27248.1"/>
    <property type="molecule type" value="Genomic_DNA"/>
</dbReference>
<evidence type="ECO:0000256" key="2">
    <source>
        <dbReference type="ARBA" id="ARBA00022487"/>
    </source>
</evidence>
<dbReference type="InterPro" id="IPR029058">
    <property type="entry name" value="AB_hydrolase_fold"/>
</dbReference>
<dbReference type="KEGG" id="cpre:Csp1_25000"/>
<accession>A0A2Z3YQU6</accession>
<dbReference type="PANTHER" id="PTHR33630:SF9">
    <property type="entry name" value="CUTINASE 4"/>
    <property type="match status" value="1"/>
</dbReference>
<comment type="similarity">
    <text evidence="1">Belongs to the cutinase family.</text>
</comment>
<dbReference type="Proteomes" id="UP000247696">
    <property type="component" value="Chromosome"/>
</dbReference>
<name>A0A2Z3YQU6_9CORY</name>
<dbReference type="STRING" id="1737425.GCA_900049755_01395"/>
<dbReference type="RefSeq" id="WP_110482222.1">
    <property type="nucleotide sequence ID" value="NZ_CP024988.1"/>
</dbReference>
<keyword evidence="7" id="KW-1185">Reference proteome</keyword>
<dbReference type="InterPro" id="IPR000675">
    <property type="entry name" value="Cutinase/axe"/>
</dbReference>
<evidence type="ECO:0008006" key="8">
    <source>
        <dbReference type="Google" id="ProtNLM"/>
    </source>
</evidence>
<feature type="region of interest" description="Disordered" evidence="5">
    <location>
        <begin position="27"/>
        <end position="51"/>
    </location>
</feature>
<evidence type="ECO:0000313" key="6">
    <source>
        <dbReference type="EMBL" id="AWT27248.1"/>
    </source>
</evidence>
<evidence type="ECO:0000313" key="7">
    <source>
        <dbReference type="Proteomes" id="UP000247696"/>
    </source>
</evidence>
<organism evidence="6 7">
    <name type="scientific">Corynebacterium provencense</name>
    <dbReference type="NCBI Taxonomy" id="1737425"/>
    <lineage>
        <taxon>Bacteria</taxon>
        <taxon>Bacillati</taxon>
        <taxon>Actinomycetota</taxon>
        <taxon>Actinomycetes</taxon>
        <taxon>Mycobacteriales</taxon>
        <taxon>Corynebacteriaceae</taxon>
        <taxon>Corynebacterium</taxon>
    </lineage>
</organism>
<dbReference type="OrthoDB" id="4423762at2"/>
<evidence type="ECO:0000256" key="4">
    <source>
        <dbReference type="ARBA" id="ARBA00023157"/>
    </source>
</evidence>
<evidence type="ECO:0000256" key="3">
    <source>
        <dbReference type="ARBA" id="ARBA00022801"/>
    </source>
</evidence>
<keyword evidence="2" id="KW-0719">Serine esterase</keyword>
<dbReference type="SUPFAM" id="SSF53474">
    <property type="entry name" value="alpha/beta-Hydrolases"/>
    <property type="match status" value="1"/>
</dbReference>
<dbReference type="AlphaFoldDB" id="A0A2Z3YQU6"/>
<dbReference type="Gene3D" id="3.40.50.1820">
    <property type="entry name" value="alpha/beta hydrolase"/>
    <property type="match status" value="1"/>
</dbReference>
<dbReference type="PANTHER" id="PTHR33630">
    <property type="entry name" value="CUTINASE RV1984C-RELATED-RELATED"/>
    <property type="match status" value="1"/>
</dbReference>
<sequence length="318" mass="32636">MKKILTVLGVLVLAVILVVGVGTWLGGRGNENTPPTGPAPAPGETTGAEQPASCPAFEVIAAPGTWESRADDDPVNPTANPNSLLLNVTRPLQEAYGGQATAAGADGGVKVWTLPYAAQFRNINALTEMTYDDSRNQGYSRVSDELAATHGACPGTKFLLVGFSQGAVLTGDLATDIGNGNGPVPADTVAGVSLIADGRREDGKGTLVGSPAVQGIGAEIALSSVNLLVQPIVPGATMRGPRPTDFGALNDRVNQFCDPADLVCSAPRDIGNAIQRANDLVAANGIHARYSTNGNVVPGQTVPQWVVSWARGIIDAGR</sequence>
<reference evidence="7" key="1">
    <citation type="submission" date="2017-11" db="EMBL/GenBank/DDBJ databases">
        <title>Otitis media/interna in a cat caused by the recently described species Corynebacterium provencense.</title>
        <authorList>
            <person name="Kittl S."/>
            <person name="Brodard I."/>
            <person name="Rychener L."/>
            <person name="Jores J."/>
            <person name="Roosje P."/>
            <person name="Gobeli Brawand S."/>
        </authorList>
    </citation>
    <scope>NUCLEOTIDE SEQUENCE [LARGE SCALE GENOMIC DNA]</scope>
    <source>
        <strain evidence="7">17KM38</strain>
    </source>
</reference>
<keyword evidence="3" id="KW-0378">Hydrolase</keyword>
<protein>
    <recommendedName>
        <fullName evidence="8">Cutinase</fullName>
    </recommendedName>
</protein>
<dbReference type="Pfam" id="PF01083">
    <property type="entry name" value="Cutinase"/>
    <property type="match status" value="1"/>
</dbReference>